<accession>A0ABP0H9E9</accession>
<evidence type="ECO:0000256" key="1">
    <source>
        <dbReference type="SAM" id="MobiDB-lite"/>
    </source>
</evidence>
<protein>
    <recommendedName>
        <fullName evidence="4">FACT complex subunit</fullName>
    </recommendedName>
</protein>
<sequence>MAVHLNSVDIVKGWTRATSVVWIMLAVSELDPSEESTKAFVKPLEKVLDRAWLLPMHVVIGMSKDQQSFRNMSLSFRGAERQSPSVLQMALRFSVIMERQATTMSGNTESRLKKVIKQFNESDGLHVKHQVDSEKERTILNLIVGTCKATRDVMSQHLAFAKWRESAFSTDLLKGSRWLLGARPKGLPESLHEALVVTPESQTMLMQLHVKRFLQATRRVKPTQRGRARISPEEFDRLVDYSCMFAFLRQSAKTATSDPKVDEKLLEAFMARCLVGVWDYFQDIEAVVTSKNPSFQLRSLIVWSDLVEPPMLPASLQGEESVDVLAAQEQASAAKFAEIKVKLAADCKAMNAFNSEKSQVAGKQHVTKVLHEKAQNETGSKVVMDFMQNHCWMGLVADWSMPAEVDVMLRATAARNQVALEKVNVIGWVDLTKIGVVTQKDINKVGQWCEKLIAKNPLCTCVVMALPLLASALGCGALRTDIRKLEDKLNDYKIEFRSFCLPMDLSGLHHNRTMPGGFFYYLCVADMCLPSQGTAHRANRTAGKVDRDDVNVFCFSKLWQNQVVSSPARAIDESQFVIPGLSIVASSAEGRRNYTDCSGVEMKATVVVNSTAYDGCLEKVCVGKGLPCVSQSEKQTHFTMSLKLTKSALLDQWKKGSGAMADRLPRYISEPNAEVMPSDPAEPTLTVCSMVDGTLCLPRNIRSEFLSDPIRSPEWRKILQEFDRCFGTSAPVPAGPSVTEAGGAGSGEPEPAPQNATPGFDWETAFDEPRAAEQWHTKYDGLIQGKFSWCPELTAYIVGDGQSSESDAPPKFKLFIEAHEAYTLPADEAFLTYGAGTWLLDSKAESFLSENSEHGHKAVECKFQSDLVPVVLEEGGHDGDLKTLRGVIQQCEAAGMVDFELGGHSFSRPAAVVQGKSGDQFDVGLKPGSCMVWRPNNLQISGLRATNAASFFLSSLLEASSTLKKVWRLRAYKPEKTLGAAKPMWFLTTTLNMAKGSVQRVV</sequence>
<reference evidence="2 3" key="1">
    <citation type="submission" date="2024-02" db="EMBL/GenBank/DDBJ databases">
        <authorList>
            <person name="Chen Y."/>
            <person name="Shah S."/>
            <person name="Dougan E. K."/>
            <person name="Thang M."/>
            <person name="Chan C."/>
        </authorList>
    </citation>
    <scope>NUCLEOTIDE SEQUENCE [LARGE SCALE GENOMIC DNA]</scope>
</reference>
<organism evidence="2 3">
    <name type="scientific">Durusdinium trenchii</name>
    <dbReference type="NCBI Taxonomy" id="1381693"/>
    <lineage>
        <taxon>Eukaryota</taxon>
        <taxon>Sar</taxon>
        <taxon>Alveolata</taxon>
        <taxon>Dinophyceae</taxon>
        <taxon>Suessiales</taxon>
        <taxon>Symbiodiniaceae</taxon>
        <taxon>Durusdinium</taxon>
    </lineage>
</organism>
<name>A0ABP0H9E9_9DINO</name>
<comment type="caution">
    <text evidence="2">The sequence shown here is derived from an EMBL/GenBank/DDBJ whole genome shotgun (WGS) entry which is preliminary data.</text>
</comment>
<dbReference type="EMBL" id="CAXAMM010000203">
    <property type="protein sequence ID" value="CAK8986418.1"/>
    <property type="molecule type" value="Genomic_DNA"/>
</dbReference>
<dbReference type="Proteomes" id="UP001642464">
    <property type="component" value="Unassembled WGS sequence"/>
</dbReference>
<evidence type="ECO:0000313" key="2">
    <source>
        <dbReference type="EMBL" id="CAK8986418.1"/>
    </source>
</evidence>
<proteinExistence type="predicted"/>
<evidence type="ECO:0000313" key="3">
    <source>
        <dbReference type="Proteomes" id="UP001642464"/>
    </source>
</evidence>
<evidence type="ECO:0008006" key="4">
    <source>
        <dbReference type="Google" id="ProtNLM"/>
    </source>
</evidence>
<keyword evidence="3" id="KW-1185">Reference proteome</keyword>
<feature type="region of interest" description="Disordered" evidence="1">
    <location>
        <begin position="730"/>
        <end position="762"/>
    </location>
</feature>
<gene>
    <name evidence="2" type="ORF">SCF082_LOCUS544</name>
</gene>